<reference evidence="1 2" key="1">
    <citation type="journal article" date="2018" name="MBio">
        <title>Comparative Genomics Reveals the Core Gene Toolbox for the Fungus-Insect Symbiosis.</title>
        <authorList>
            <person name="Wang Y."/>
            <person name="Stata M."/>
            <person name="Wang W."/>
            <person name="Stajich J.E."/>
            <person name="White M.M."/>
            <person name="Moncalvo J.M."/>
        </authorList>
    </citation>
    <scope>NUCLEOTIDE SEQUENCE [LARGE SCALE GENOMIC DNA]</scope>
    <source>
        <strain evidence="1 2">SWE-8-4</strain>
    </source>
</reference>
<accession>A0A2T9Z006</accession>
<proteinExistence type="predicted"/>
<dbReference type="AlphaFoldDB" id="A0A2T9Z006"/>
<dbReference type="EMBL" id="MBFR01000005">
    <property type="protein sequence ID" value="PVU97935.1"/>
    <property type="molecule type" value="Genomic_DNA"/>
</dbReference>
<keyword evidence="2" id="KW-1185">Reference proteome</keyword>
<name>A0A2T9Z006_9FUNG</name>
<organism evidence="1 2">
    <name type="scientific">Smittium simulii</name>
    <dbReference type="NCBI Taxonomy" id="133385"/>
    <lineage>
        <taxon>Eukaryota</taxon>
        <taxon>Fungi</taxon>
        <taxon>Fungi incertae sedis</taxon>
        <taxon>Zoopagomycota</taxon>
        <taxon>Kickxellomycotina</taxon>
        <taxon>Harpellomycetes</taxon>
        <taxon>Harpellales</taxon>
        <taxon>Legeriomycetaceae</taxon>
        <taxon>Smittium</taxon>
    </lineage>
</organism>
<sequence length="178" mass="19770">MSATRCKPIQQVVDASTQTLAKCGKSAAMVRLRQELSLTDLNIKTAVARTRAFGKWANLRTWISDLINQWQALRADILAQYINIYRAQVATKPPILPASISMRLVGKLLGEELKLSSTRICKDPTVLCVKTTLATAKFLNAISLPRYLMLNSIRLAPIPPNQCPPGTETLVSQRRVNR</sequence>
<evidence type="ECO:0000313" key="1">
    <source>
        <dbReference type="EMBL" id="PVU97935.1"/>
    </source>
</evidence>
<dbReference type="Proteomes" id="UP000245383">
    <property type="component" value="Unassembled WGS sequence"/>
</dbReference>
<evidence type="ECO:0000313" key="2">
    <source>
        <dbReference type="Proteomes" id="UP000245383"/>
    </source>
</evidence>
<comment type="caution">
    <text evidence="1">The sequence shown here is derived from an EMBL/GenBank/DDBJ whole genome shotgun (WGS) entry which is preliminary data.</text>
</comment>
<protein>
    <submittedName>
        <fullName evidence="1">Uncharacterized protein</fullName>
    </submittedName>
</protein>
<gene>
    <name evidence="1" type="ORF">BB561_000195</name>
</gene>